<protein>
    <submittedName>
        <fullName evidence="1">Uncharacterized protein</fullName>
    </submittedName>
</protein>
<evidence type="ECO:0000313" key="2">
    <source>
        <dbReference type="Proteomes" id="UP000694424"/>
    </source>
</evidence>
<evidence type="ECO:0000313" key="1">
    <source>
        <dbReference type="Ensembl" id="ENSAOWP00000009225.1"/>
    </source>
</evidence>
<name>A0A8B9PBV0_APTOW</name>
<keyword evidence="2" id="KW-1185">Reference proteome</keyword>
<sequence length="87" mass="9532">MKTKQLASPLRMMSLTFPHAPFFSKALISDLTVEVSNSAEHILHCVPDVVEACSSCLICSGTAWASAHLWTLLCKRSPSEMKSQVLI</sequence>
<accession>A0A8B9PBV0</accession>
<reference evidence="1" key="1">
    <citation type="submission" date="2025-08" db="UniProtKB">
        <authorList>
            <consortium name="Ensembl"/>
        </authorList>
    </citation>
    <scope>IDENTIFICATION</scope>
</reference>
<dbReference type="Ensembl" id="ENSAOWT00000010459.1">
    <property type="protein sequence ID" value="ENSAOWP00000009225.1"/>
    <property type="gene ID" value="ENSAOWG00000006336.1"/>
</dbReference>
<dbReference type="Proteomes" id="UP000694424">
    <property type="component" value="Unplaced"/>
</dbReference>
<proteinExistence type="predicted"/>
<reference evidence="1" key="2">
    <citation type="submission" date="2025-09" db="UniProtKB">
        <authorList>
            <consortium name="Ensembl"/>
        </authorList>
    </citation>
    <scope>IDENTIFICATION</scope>
</reference>
<dbReference type="AlphaFoldDB" id="A0A8B9PBV0"/>
<organism evidence="1 2">
    <name type="scientific">Apteryx owenii</name>
    <name type="common">Little spotted kiwi</name>
    <dbReference type="NCBI Taxonomy" id="8824"/>
    <lineage>
        <taxon>Eukaryota</taxon>
        <taxon>Metazoa</taxon>
        <taxon>Chordata</taxon>
        <taxon>Craniata</taxon>
        <taxon>Vertebrata</taxon>
        <taxon>Euteleostomi</taxon>
        <taxon>Archelosauria</taxon>
        <taxon>Archosauria</taxon>
        <taxon>Dinosauria</taxon>
        <taxon>Saurischia</taxon>
        <taxon>Theropoda</taxon>
        <taxon>Coelurosauria</taxon>
        <taxon>Aves</taxon>
        <taxon>Palaeognathae</taxon>
        <taxon>Apterygiformes</taxon>
        <taxon>Apterygidae</taxon>
        <taxon>Apteryx</taxon>
    </lineage>
</organism>